<dbReference type="EMBL" id="JACVVD010000005">
    <property type="protein sequence ID" value="MBD0381719.1"/>
    <property type="molecule type" value="Genomic_DNA"/>
</dbReference>
<dbReference type="GO" id="GO:0030288">
    <property type="term" value="C:outer membrane-bounded periplasmic space"/>
    <property type="evidence" value="ECO:0007669"/>
    <property type="project" value="TreeGrafter"/>
</dbReference>
<dbReference type="Pfam" id="PF08486">
    <property type="entry name" value="SpoIID"/>
    <property type="match status" value="1"/>
</dbReference>
<gene>
    <name evidence="4" type="ORF">ICC18_16470</name>
</gene>
<name>A0A926KT74_9BACL</name>
<evidence type="ECO:0000259" key="3">
    <source>
        <dbReference type="Pfam" id="PF08486"/>
    </source>
</evidence>
<reference evidence="4" key="1">
    <citation type="submission" date="2020-09" db="EMBL/GenBank/DDBJ databases">
        <title>Draft Genome Sequence of Paenibacillus sp. WST5.</title>
        <authorList>
            <person name="Bao Z."/>
        </authorList>
    </citation>
    <scope>NUCLEOTIDE SEQUENCE</scope>
    <source>
        <strain evidence="4">WST5</strain>
    </source>
</reference>
<dbReference type="InterPro" id="IPR013486">
    <property type="entry name" value="SpoIID/LytB"/>
</dbReference>
<dbReference type="GO" id="GO:0030435">
    <property type="term" value="P:sporulation resulting in formation of a cellular spore"/>
    <property type="evidence" value="ECO:0007669"/>
    <property type="project" value="InterPro"/>
</dbReference>
<accession>A0A926KT74</accession>
<dbReference type="PANTHER" id="PTHR30032">
    <property type="entry name" value="N-ACETYLMURAMOYL-L-ALANINE AMIDASE-RELATED"/>
    <property type="match status" value="1"/>
</dbReference>
<feature type="region of interest" description="Disordered" evidence="1">
    <location>
        <begin position="552"/>
        <end position="573"/>
    </location>
</feature>
<sequence>MLETADFTAAKALHTKLATMQADGYVLSRVKQGRTVYQVFYGSFPTKEAAEGAKLQALKDSTIAALTKSALPVLTGPLHWSAGIYATEAAAIQQVGVYGQAGLNADVVLQEDASGNLVYGVWVGSEATAEQLGVVKEQALKAAPNVPLQSANVQASYLLRRADVTASSNGTVSVPHFAGGIAAQKTWIHPKGVGITVKERAERSYRGDMEVSAFHDKLALINELPLEQYLYAVVGSELNSGWPAEALKAQVVAARTYALKQGNKYEIAQVTDSTMDQAYYGMQREFAAGIQAVEATRSEVLTDKNGLITPVFSSNAGGMTADPSEVWGNPAAYLRSVPSPDDGAEKGKATWYRVQLDDGRAAYVHSMYLKDTGAKNKEGAAYYEATETGVNVRLAPYVDNSANPSIYQLTVKERVVILGQEKESNAFSWVRGPYSADEIKSKLAAAGVAISGDLHSLEISKRGPSGRVTELKANGSVVKVQYPDALRSVLGGLPSTRFEIEQAGSYTGSTPKAAGLAIAGAGGTGGSNDTSDSVYVLSGGQSQPVAIKKTDVTSLGSSGSSSSNAGPQAPSTGAVQGKQFIFRGTGFGHGLGMSQWGARGYAELGYNYQKILQTYYAGVNITKE</sequence>
<dbReference type="NCBIfam" id="TIGR02669">
    <property type="entry name" value="SpoIID_LytB"/>
    <property type="match status" value="1"/>
</dbReference>
<evidence type="ECO:0000313" key="5">
    <source>
        <dbReference type="Proteomes" id="UP000650466"/>
    </source>
</evidence>
<dbReference type="Pfam" id="PF05036">
    <property type="entry name" value="SPOR"/>
    <property type="match status" value="1"/>
</dbReference>
<feature type="domain" description="Sporulation stage II protein D amidase enhancer LytB N-terminal" evidence="3">
    <location>
        <begin position="216"/>
        <end position="302"/>
    </location>
</feature>
<dbReference type="Proteomes" id="UP000650466">
    <property type="component" value="Unassembled WGS sequence"/>
</dbReference>
<comment type="caution">
    <text evidence="4">The sequence shown here is derived from an EMBL/GenBank/DDBJ whole genome shotgun (WGS) entry which is preliminary data.</text>
</comment>
<evidence type="ECO:0000259" key="2">
    <source>
        <dbReference type="Pfam" id="PF05036"/>
    </source>
</evidence>
<dbReference type="InterPro" id="IPR013693">
    <property type="entry name" value="SpoIID/LytB_N"/>
</dbReference>
<dbReference type="AlphaFoldDB" id="A0A926KT74"/>
<protein>
    <submittedName>
        <fullName evidence="4">SpoIID/LytB domain-containing protein</fullName>
    </submittedName>
</protein>
<evidence type="ECO:0000256" key="1">
    <source>
        <dbReference type="SAM" id="MobiDB-lite"/>
    </source>
</evidence>
<dbReference type="GO" id="GO:0042834">
    <property type="term" value="F:peptidoglycan binding"/>
    <property type="evidence" value="ECO:0007669"/>
    <property type="project" value="InterPro"/>
</dbReference>
<proteinExistence type="predicted"/>
<feature type="domain" description="SPOR" evidence="2">
    <location>
        <begin position="9"/>
        <end position="55"/>
    </location>
</feature>
<feature type="compositionally biased region" description="Polar residues" evidence="1">
    <location>
        <begin position="564"/>
        <end position="573"/>
    </location>
</feature>
<dbReference type="InterPro" id="IPR051922">
    <property type="entry name" value="Bact_Sporulation_Assoc"/>
</dbReference>
<dbReference type="InterPro" id="IPR007730">
    <property type="entry name" value="SPOR-like_dom"/>
</dbReference>
<feature type="compositionally biased region" description="Low complexity" evidence="1">
    <location>
        <begin position="554"/>
        <end position="563"/>
    </location>
</feature>
<dbReference type="PANTHER" id="PTHR30032:SF4">
    <property type="entry name" value="AMIDASE ENHANCER"/>
    <property type="match status" value="1"/>
</dbReference>
<evidence type="ECO:0000313" key="4">
    <source>
        <dbReference type="EMBL" id="MBD0381719.1"/>
    </source>
</evidence>
<keyword evidence="5" id="KW-1185">Reference proteome</keyword>
<organism evidence="4 5">
    <name type="scientific">Paenibacillus sedimenti</name>
    <dbReference type="NCBI Taxonomy" id="2770274"/>
    <lineage>
        <taxon>Bacteria</taxon>
        <taxon>Bacillati</taxon>
        <taxon>Bacillota</taxon>
        <taxon>Bacilli</taxon>
        <taxon>Bacillales</taxon>
        <taxon>Paenibacillaceae</taxon>
        <taxon>Paenibacillus</taxon>
    </lineage>
</organism>